<keyword evidence="7" id="KW-0175">Coiled coil</keyword>
<accession>A0A8S1E722</accession>
<dbReference type="InterPro" id="IPR046347">
    <property type="entry name" value="bZIP_sf"/>
</dbReference>
<comment type="similarity">
    <text evidence="2">Belongs to the bZIP family.</text>
</comment>
<feature type="domain" description="BZIP" evidence="9">
    <location>
        <begin position="295"/>
        <end position="358"/>
    </location>
</feature>
<keyword evidence="5" id="KW-0804">Transcription</keyword>
<dbReference type="Pfam" id="PF07716">
    <property type="entry name" value="bZIP_2"/>
    <property type="match status" value="1"/>
</dbReference>
<dbReference type="PANTHER" id="PTHR13044">
    <property type="entry name" value="ACTIVATING TRANSCRIPTION FACTOR ATF 4/5"/>
    <property type="match status" value="1"/>
</dbReference>
<dbReference type="CDD" id="cd14692">
    <property type="entry name" value="bZIP_ATF4"/>
    <property type="match status" value="1"/>
</dbReference>
<keyword evidence="4" id="KW-0238">DNA-binding</keyword>
<evidence type="ECO:0000256" key="3">
    <source>
        <dbReference type="ARBA" id="ARBA00023015"/>
    </source>
</evidence>
<dbReference type="OrthoDB" id="5847285at2759"/>
<evidence type="ECO:0000313" key="11">
    <source>
        <dbReference type="Proteomes" id="UP000494206"/>
    </source>
</evidence>
<proteinExistence type="inferred from homology"/>
<dbReference type="AlphaFoldDB" id="A0A8S1E722"/>
<sequence>MCALFSETALFAAESFESAPPPCIPPSEESSATVNEWGVWLADSSPQDFDCLTALTESESRVRCLSAAKLRTALAPDSKCVFKRAFATAATTAAGPAGRCLLGAGTQCEMGTRPVIRRPKMLPPPISSDLSLISSKEALDSSHSSNSPFNHSISSLSPSTYSSSSYSPQLKDIDGFGRDFSPNISIPFIDSIIAEVRQELNDEESASDITSVSRRDLYMKPGETITIRAEDGKEYKVIIEPVEPENDLQKCAPKRKSSVISTTSTSTVDSSPSPVRPKIKRKRAAPVSLANMSMEEIAERKKQQNRMAAIRYRQKLREERSSDEQEKTRLTARNAFLREEQVRLEKEIADIRALLFANI</sequence>
<feature type="compositionally biased region" description="Low complexity" evidence="8">
    <location>
        <begin position="258"/>
        <end position="273"/>
    </location>
</feature>
<keyword evidence="3" id="KW-0805">Transcription regulation</keyword>
<dbReference type="InterPro" id="IPR004827">
    <property type="entry name" value="bZIP"/>
</dbReference>
<gene>
    <name evidence="10" type="ORF">CBOVIS_LOCUS983</name>
</gene>
<feature type="coiled-coil region" evidence="7">
    <location>
        <begin position="313"/>
        <end position="354"/>
    </location>
</feature>
<dbReference type="GO" id="GO:0000977">
    <property type="term" value="F:RNA polymerase II transcription regulatory region sequence-specific DNA binding"/>
    <property type="evidence" value="ECO:0007669"/>
    <property type="project" value="TreeGrafter"/>
</dbReference>
<comment type="subcellular location">
    <subcellularLocation>
        <location evidence="1">Nucleus</location>
    </subcellularLocation>
</comment>
<dbReference type="GO" id="GO:0005634">
    <property type="term" value="C:nucleus"/>
    <property type="evidence" value="ECO:0007669"/>
    <property type="project" value="UniProtKB-SubCell"/>
</dbReference>
<dbReference type="GO" id="GO:0001228">
    <property type="term" value="F:DNA-binding transcription activator activity, RNA polymerase II-specific"/>
    <property type="evidence" value="ECO:0007669"/>
    <property type="project" value="TreeGrafter"/>
</dbReference>
<evidence type="ECO:0000313" key="10">
    <source>
        <dbReference type="EMBL" id="CAB3397595.1"/>
    </source>
</evidence>
<reference evidence="10 11" key="1">
    <citation type="submission" date="2020-04" db="EMBL/GenBank/DDBJ databases">
        <authorList>
            <person name="Laetsch R D."/>
            <person name="Stevens L."/>
            <person name="Kumar S."/>
            <person name="Blaxter L. M."/>
        </authorList>
    </citation>
    <scope>NUCLEOTIDE SEQUENCE [LARGE SCALE GENOMIC DNA]</scope>
</reference>
<keyword evidence="11" id="KW-1185">Reference proteome</keyword>
<keyword evidence="6" id="KW-0539">Nucleus</keyword>
<dbReference type="Gene3D" id="1.20.5.170">
    <property type="match status" value="1"/>
</dbReference>
<evidence type="ECO:0000256" key="6">
    <source>
        <dbReference type="ARBA" id="ARBA00023242"/>
    </source>
</evidence>
<evidence type="ECO:0000259" key="9">
    <source>
        <dbReference type="PROSITE" id="PS50217"/>
    </source>
</evidence>
<evidence type="ECO:0000256" key="2">
    <source>
        <dbReference type="ARBA" id="ARBA00007163"/>
    </source>
</evidence>
<organism evidence="10 11">
    <name type="scientific">Caenorhabditis bovis</name>
    <dbReference type="NCBI Taxonomy" id="2654633"/>
    <lineage>
        <taxon>Eukaryota</taxon>
        <taxon>Metazoa</taxon>
        <taxon>Ecdysozoa</taxon>
        <taxon>Nematoda</taxon>
        <taxon>Chromadorea</taxon>
        <taxon>Rhabditida</taxon>
        <taxon>Rhabditina</taxon>
        <taxon>Rhabditomorpha</taxon>
        <taxon>Rhabditoidea</taxon>
        <taxon>Rhabditidae</taxon>
        <taxon>Peloderinae</taxon>
        <taxon>Caenorhabditis</taxon>
    </lineage>
</organism>
<evidence type="ECO:0000256" key="4">
    <source>
        <dbReference type="ARBA" id="ARBA00023125"/>
    </source>
</evidence>
<dbReference type="PANTHER" id="PTHR13044:SF42">
    <property type="entry name" value="BZIP DOMAIN-CONTAINING PROTEIN"/>
    <property type="match status" value="1"/>
</dbReference>
<dbReference type="SUPFAM" id="SSF57959">
    <property type="entry name" value="Leucine zipper domain"/>
    <property type="match status" value="1"/>
</dbReference>
<comment type="caution">
    <text evidence="10">The sequence shown here is derived from an EMBL/GenBank/DDBJ whole genome shotgun (WGS) entry which is preliminary data.</text>
</comment>
<dbReference type="EMBL" id="CADEPM010000001">
    <property type="protein sequence ID" value="CAB3397595.1"/>
    <property type="molecule type" value="Genomic_DNA"/>
</dbReference>
<protein>
    <recommendedName>
        <fullName evidence="9">BZIP domain-containing protein</fullName>
    </recommendedName>
</protein>
<evidence type="ECO:0000256" key="5">
    <source>
        <dbReference type="ARBA" id="ARBA00023163"/>
    </source>
</evidence>
<dbReference type="PROSITE" id="PS50217">
    <property type="entry name" value="BZIP"/>
    <property type="match status" value="1"/>
</dbReference>
<feature type="region of interest" description="Disordered" evidence="8">
    <location>
        <begin position="251"/>
        <end position="277"/>
    </location>
</feature>
<evidence type="ECO:0000256" key="8">
    <source>
        <dbReference type="SAM" id="MobiDB-lite"/>
    </source>
</evidence>
<dbReference type="Proteomes" id="UP000494206">
    <property type="component" value="Unassembled WGS sequence"/>
</dbReference>
<dbReference type="PROSITE" id="PS00036">
    <property type="entry name" value="BZIP_BASIC"/>
    <property type="match status" value="1"/>
</dbReference>
<evidence type="ECO:0000256" key="1">
    <source>
        <dbReference type="ARBA" id="ARBA00004123"/>
    </source>
</evidence>
<name>A0A8S1E722_9PELO</name>
<evidence type="ECO:0000256" key="7">
    <source>
        <dbReference type="SAM" id="Coils"/>
    </source>
</evidence>